<evidence type="ECO:0000256" key="4">
    <source>
        <dbReference type="ARBA" id="ARBA00023136"/>
    </source>
</evidence>
<dbReference type="KEGG" id="pan:PODANSg316"/>
<accession>B2ACB1</accession>
<dbReference type="HOGENOM" id="CLU_619815_0_0_1"/>
<comment type="similarity">
    <text evidence="5">Belongs to the SAT4 family.</text>
</comment>
<dbReference type="OrthoDB" id="5022096at2759"/>
<feature type="transmembrane region" description="Helical" evidence="7">
    <location>
        <begin position="52"/>
        <end position="74"/>
    </location>
</feature>
<keyword evidence="2 7" id="KW-0812">Transmembrane</keyword>
<protein>
    <submittedName>
        <fullName evidence="9">Podospora anserina S mat+ genomic DNA chromosome 3, supercontig 1</fullName>
    </submittedName>
</protein>
<feature type="compositionally biased region" description="Low complexity" evidence="6">
    <location>
        <begin position="303"/>
        <end position="352"/>
    </location>
</feature>
<gene>
    <name evidence="9" type="ORF">PODANS_3_470</name>
</gene>
<feature type="transmembrane region" description="Helical" evidence="7">
    <location>
        <begin position="206"/>
        <end position="228"/>
    </location>
</feature>
<sequence length="442" mass="47762">MASSNGVSLPPDENRGPEILAICGTLVALSVLIVGLRIWVRAGMIGQVGIDDWTIIAATTVIFVEMMIIIPQVHYGAGRHVQYIEPPSNVTKGLHLNFVTQPLCLIALCLTKVSVGFFLLRLTPSKRFRRFVIGMIIFTVLSATGNFCMSPSTFLPFLHTSTCESPYLQCTYQVTVFFQCQPLAFTWGGVSEGKCMPPDNLKFAAFFNSSVAVLSDIIFALLPVPMLWKVQLNWRVKSAVAAILALGVFAAVAAIVKITFLGSYGKHGDFLWDSADLTIWYVPTPTWPYTQHILLLTTSCTSPGQQSRSAPPSSPPASHASSPSSRPCSTALQPASAATAPATRATSATPTTVQRVATETHSGQRAQSRSPQAATIPSSSYMVARSSPRMSRLAMLPARAWVLKQAFSRKPPKGTASPRQHRCVCLVSGTRRRADERGVPPG</sequence>
<feature type="transmembrane region" description="Helical" evidence="7">
    <location>
        <begin position="19"/>
        <end position="40"/>
    </location>
</feature>
<feature type="transmembrane region" description="Helical" evidence="7">
    <location>
        <begin position="132"/>
        <end position="158"/>
    </location>
</feature>
<feature type="domain" description="Rhodopsin" evidence="8">
    <location>
        <begin position="172"/>
        <end position="281"/>
    </location>
</feature>
<dbReference type="InterPro" id="IPR049326">
    <property type="entry name" value="Rhodopsin_dom_fungi"/>
</dbReference>
<evidence type="ECO:0000256" key="2">
    <source>
        <dbReference type="ARBA" id="ARBA00022692"/>
    </source>
</evidence>
<name>B2ACB1_PODAN</name>
<proteinExistence type="inferred from homology"/>
<reference evidence="9" key="2">
    <citation type="submission" date="2008-07" db="EMBL/GenBank/DDBJ databases">
        <authorList>
            <person name="Genoscope - CEA"/>
        </authorList>
    </citation>
    <scope>NUCLEOTIDE SEQUENCE</scope>
    <source>
        <strain evidence="9">S mat+</strain>
    </source>
</reference>
<evidence type="ECO:0000256" key="7">
    <source>
        <dbReference type="SAM" id="Phobius"/>
    </source>
</evidence>
<feature type="transmembrane region" description="Helical" evidence="7">
    <location>
        <begin position="240"/>
        <end position="260"/>
    </location>
</feature>
<dbReference type="GO" id="GO:0016020">
    <property type="term" value="C:membrane"/>
    <property type="evidence" value="ECO:0007669"/>
    <property type="project" value="UniProtKB-SubCell"/>
</dbReference>
<dbReference type="PANTHER" id="PTHR33048">
    <property type="entry name" value="PTH11-LIKE INTEGRAL MEMBRANE PROTEIN (AFU_ORTHOLOGUE AFUA_5G11245)"/>
    <property type="match status" value="1"/>
</dbReference>
<keyword evidence="4 7" id="KW-0472">Membrane</keyword>
<reference evidence="9" key="1">
    <citation type="journal article" date="2008" name="Genome Biol.">
        <title>The genome sequence of the model ascomycete fungus Podospora anserina.</title>
        <authorList>
            <person name="Espagne E."/>
            <person name="Lespinet O."/>
            <person name="Malagnac F."/>
            <person name="Da Silva C."/>
            <person name="Jaillon O."/>
            <person name="Porcel B.M."/>
            <person name="Couloux A."/>
            <person name="Aury J.-M."/>
            <person name="Segurens B."/>
            <person name="Poulain J."/>
            <person name="Anthouard V."/>
            <person name="Grossetete S."/>
            <person name="Khalili H."/>
            <person name="Coppin E."/>
            <person name="Dequard-Chablat M."/>
            <person name="Picard M."/>
            <person name="Contamine V."/>
            <person name="Arnaise S."/>
            <person name="Bourdais A."/>
            <person name="Berteaux-Lecellier V."/>
            <person name="Gautheret D."/>
            <person name="de Vries R.P."/>
            <person name="Battaglia E."/>
            <person name="Coutinho P.M."/>
            <person name="Danchin E.G.J."/>
            <person name="Henrissat B."/>
            <person name="El Khoury R."/>
            <person name="Sainsard-Chanet A."/>
            <person name="Boivin A."/>
            <person name="Pinan-Lucarre B."/>
            <person name="Sellem C.H."/>
            <person name="Debuchy R."/>
            <person name="Wincker P."/>
            <person name="Weissenbach J."/>
            <person name="Silar P."/>
        </authorList>
    </citation>
    <scope>NUCLEOTIDE SEQUENCE [LARGE SCALE GENOMIC DNA]</scope>
    <source>
        <strain evidence="9">S mat+</strain>
    </source>
</reference>
<dbReference type="InterPro" id="IPR052337">
    <property type="entry name" value="SAT4-like"/>
</dbReference>
<dbReference type="Pfam" id="PF20684">
    <property type="entry name" value="Fung_rhodopsin"/>
    <property type="match status" value="2"/>
</dbReference>
<evidence type="ECO:0000256" key="5">
    <source>
        <dbReference type="ARBA" id="ARBA00038359"/>
    </source>
</evidence>
<feature type="transmembrane region" description="Helical" evidence="7">
    <location>
        <begin position="94"/>
        <end position="120"/>
    </location>
</feature>
<evidence type="ECO:0000256" key="1">
    <source>
        <dbReference type="ARBA" id="ARBA00004141"/>
    </source>
</evidence>
<feature type="compositionally biased region" description="Polar residues" evidence="6">
    <location>
        <begin position="353"/>
        <end position="380"/>
    </location>
</feature>
<dbReference type="AlphaFoldDB" id="B2ACB1"/>
<dbReference type="EMBL" id="CU633448">
    <property type="protein sequence ID" value="CAP61076.1"/>
    <property type="molecule type" value="Genomic_DNA"/>
</dbReference>
<evidence type="ECO:0000313" key="9">
    <source>
        <dbReference type="EMBL" id="CAP61076.1"/>
    </source>
</evidence>
<feature type="domain" description="Rhodopsin" evidence="8">
    <location>
        <begin position="36"/>
        <end position="148"/>
    </location>
</feature>
<dbReference type="PANTHER" id="PTHR33048:SF167">
    <property type="entry name" value="INTEGRAL MEMBRANE PROTEIN"/>
    <property type="match status" value="1"/>
</dbReference>
<dbReference type="GeneID" id="6187385"/>
<dbReference type="VEuPathDB" id="FungiDB:PODANS_3_470"/>
<evidence type="ECO:0000256" key="6">
    <source>
        <dbReference type="SAM" id="MobiDB-lite"/>
    </source>
</evidence>
<comment type="subcellular location">
    <subcellularLocation>
        <location evidence="1">Membrane</location>
        <topology evidence="1">Multi-pass membrane protein</topology>
    </subcellularLocation>
</comment>
<keyword evidence="3 7" id="KW-1133">Transmembrane helix</keyword>
<evidence type="ECO:0000259" key="8">
    <source>
        <dbReference type="Pfam" id="PF20684"/>
    </source>
</evidence>
<evidence type="ECO:0000256" key="3">
    <source>
        <dbReference type="ARBA" id="ARBA00022989"/>
    </source>
</evidence>
<dbReference type="RefSeq" id="XP_001903304.1">
    <property type="nucleotide sequence ID" value="XM_001903269.1"/>
</dbReference>
<organism evidence="9">
    <name type="scientific">Podospora anserina (strain S / ATCC MYA-4624 / DSM 980 / FGSC 10383)</name>
    <name type="common">Pleurage anserina</name>
    <dbReference type="NCBI Taxonomy" id="515849"/>
    <lineage>
        <taxon>Eukaryota</taxon>
        <taxon>Fungi</taxon>
        <taxon>Dikarya</taxon>
        <taxon>Ascomycota</taxon>
        <taxon>Pezizomycotina</taxon>
        <taxon>Sordariomycetes</taxon>
        <taxon>Sordariomycetidae</taxon>
        <taxon>Sordariales</taxon>
        <taxon>Podosporaceae</taxon>
        <taxon>Podospora</taxon>
        <taxon>Podospora anserina</taxon>
    </lineage>
</organism>
<feature type="region of interest" description="Disordered" evidence="6">
    <location>
        <begin position="303"/>
        <end position="380"/>
    </location>
</feature>